<evidence type="ECO:0000313" key="2">
    <source>
        <dbReference type="Proteomes" id="UP000293089"/>
    </source>
</evidence>
<name>A0ABY1WE28_9GAMM</name>
<accession>A0ABY1WE28</accession>
<dbReference type="EMBL" id="SHME01000003">
    <property type="protein sequence ID" value="TAA19655.1"/>
    <property type="molecule type" value="Genomic_DNA"/>
</dbReference>
<organism evidence="1 2">
    <name type="scientific">Pseudoxanthomonas winnipegensis</name>
    <dbReference type="NCBI Taxonomy" id="2480810"/>
    <lineage>
        <taxon>Bacteria</taxon>
        <taxon>Pseudomonadati</taxon>
        <taxon>Pseudomonadota</taxon>
        <taxon>Gammaproteobacteria</taxon>
        <taxon>Lysobacterales</taxon>
        <taxon>Lysobacteraceae</taxon>
        <taxon>Pseudoxanthomonas</taxon>
    </lineage>
</organism>
<gene>
    <name evidence="1" type="ORF">EA658_12525</name>
</gene>
<keyword evidence="2" id="KW-1185">Reference proteome</keyword>
<proteinExistence type="predicted"/>
<comment type="caution">
    <text evidence="1">The sequence shown here is derived from an EMBL/GenBank/DDBJ whole genome shotgun (WGS) entry which is preliminary data.</text>
</comment>
<dbReference type="Proteomes" id="UP000293089">
    <property type="component" value="Unassembled WGS sequence"/>
</dbReference>
<evidence type="ECO:0000313" key="1">
    <source>
        <dbReference type="EMBL" id="TAA19655.1"/>
    </source>
</evidence>
<reference evidence="1 2" key="1">
    <citation type="submission" date="2019-02" db="EMBL/GenBank/DDBJ databases">
        <title>WGS of Pseudoxanthomonas species novum from clinical isolates.</title>
        <authorList>
            <person name="Bernier A.-M."/>
            <person name="Bernard K."/>
            <person name="Vachon A."/>
        </authorList>
    </citation>
    <scope>NUCLEOTIDE SEQUENCE [LARGE SCALE GENOMIC DNA]</scope>
    <source>
        <strain evidence="2">NML 170316</strain>
    </source>
</reference>
<protein>
    <submittedName>
        <fullName evidence="1">Uncharacterized protein</fullName>
    </submittedName>
</protein>
<sequence>MNVELIIYNPNEDREISFGAYQFAHAGCGEISERYVQATDEYVLRCSCGLEIHLPRFGSATDTIMEIVIDGQSRKLEIGSFHSILAETIHVRTRDAV</sequence>
<dbReference type="RefSeq" id="WP_130528237.1">
    <property type="nucleotide sequence ID" value="NZ_SHMD01000001.1"/>
</dbReference>